<dbReference type="PROSITE" id="PS50928">
    <property type="entry name" value="ABC_TM1"/>
    <property type="match status" value="1"/>
</dbReference>
<comment type="subcellular location">
    <subcellularLocation>
        <location evidence="5">Cell membrane</location>
        <topology evidence="5">Multi-pass membrane protein</topology>
    </subcellularLocation>
    <subcellularLocation>
        <location evidence="1">Membrane</location>
        <topology evidence="1">Multi-pass membrane protein</topology>
    </subcellularLocation>
</comment>
<feature type="transmembrane region" description="Helical" evidence="5">
    <location>
        <begin position="114"/>
        <end position="135"/>
    </location>
</feature>
<accession>A0ABD6AEK4</accession>
<dbReference type="GeneID" id="79317850"/>
<feature type="transmembrane region" description="Helical" evidence="5">
    <location>
        <begin position="147"/>
        <end position="170"/>
    </location>
</feature>
<evidence type="ECO:0000256" key="1">
    <source>
        <dbReference type="ARBA" id="ARBA00004141"/>
    </source>
</evidence>
<evidence type="ECO:0000256" key="4">
    <source>
        <dbReference type="ARBA" id="ARBA00023136"/>
    </source>
</evidence>
<dbReference type="RefSeq" id="WP_276306197.1">
    <property type="nucleotide sequence ID" value="NZ_CP119993.1"/>
</dbReference>
<dbReference type="AlphaFoldDB" id="A0ABD6AEK4"/>
<keyword evidence="4 5" id="KW-0472">Membrane</keyword>
<sequence>MSPTEGTGANAAQSDFETVAGTNLSRRERYRRSFEEVVVAPASIVMSDRRALFSSAIIAGYVLMGTVGVLLVPEPQPNQGPALLGAFYSLAHPLGTTYSGVDIFAQIVHATPSMLVMVLSGAVFSVALGTVLGTVSGYKGGTVDSVIMTFTDVAMTLPGLVLVIVLAGALQDALTGNPAVIGVLLAINAWAGLARSIRSQVLTLRDAPYVEASRILGIPTRKVIAVDIVPNLMPYVTMNFVQQARNVIFGSVALYFLGILPYTEANWGVMMDNAYSQAGAVSSPAAFHWLLMPMLAVIGLALALTMFAQAADRLFNPRVRARHLSRTATDEDVDDRSTDARSTGVVR</sequence>
<comment type="similarity">
    <text evidence="5">Belongs to the binding-protein-dependent transport system permease family.</text>
</comment>
<organism evidence="8 9">
    <name type="scientific">Halomarina halobia</name>
    <dbReference type="NCBI Taxonomy" id="3033386"/>
    <lineage>
        <taxon>Archaea</taxon>
        <taxon>Methanobacteriati</taxon>
        <taxon>Methanobacteriota</taxon>
        <taxon>Stenosarchaea group</taxon>
        <taxon>Halobacteria</taxon>
        <taxon>Halobacteriales</taxon>
        <taxon>Natronomonadaceae</taxon>
        <taxon>Halomarina</taxon>
    </lineage>
</organism>
<evidence type="ECO:0000256" key="3">
    <source>
        <dbReference type="ARBA" id="ARBA00022989"/>
    </source>
</evidence>
<keyword evidence="5" id="KW-0813">Transport</keyword>
<dbReference type="GO" id="GO:0005886">
    <property type="term" value="C:plasma membrane"/>
    <property type="evidence" value="ECO:0007669"/>
    <property type="project" value="UniProtKB-SubCell"/>
</dbReference>
<keyword evidence="2 5" id="KW-0812">Transmembrane</keyword>
<dbReference type="PANTHER" id="PTHR42729:SF1">
    <property type="entry name" value="OLIGO_DIPEPTIDE TRANSPORT, PERMEASE PROTEIN (DPPC-2)"/>
    <property type="match status" value="1"/>
</dbReference>
<evidence type="ECO:0000256" key="2">
    <source>
        <dbReference type="ARBA" id="ARBA00022692"/>
    </source>
</evidence>
<dbReference type="SUPFAM" id="SSF161098">
    <property type="entry name" value="MetI-like"/>
    <property type="match status" value="1"/>
</dbReference>
<dbReference type="InterPro" id="IPR035906">
    <property type="entry name" value="MetI-like_sf"/>
</dbReference>
<evidence type="ECO:0000313" key="8">
    <source>
        <dbReference type="EMBL" id="MFC7318964.1"/>
    </source>
</evidence>
<evidence type="ECO:0000259" key="7">
    <source>
        <dbReference type="PROSITE" id="PS50928"/>
    </source>
</evidence>
<keyword evidence="3 5" id="KW-1133">Transmembrane helix</keyword>
<dbReference type="PANTHER" id="PTHR42729">
    <property type="entry name" value="OLIGO/DIPEPTIDE TRANSPORT, PERMEASE PROTEIN (DPPC-2)"/>
    <property type="match status" value="1"/>
</dbReference>
<dbReference type="EMBL" id="JBHTBF010000003">
    <property type="protein sequence ID" value="MFC7318964.1"/>
    <property type="molecule type" value="Genomic_DNA"/>
</dbReference>
<feature type="transmembrane region" description="Helical" evidence="5">
    <location>
        <begin position="247"/>
        <end position="265"/>
    </location>
</feature>
<name>A0ABD6AEK4_9EURY</name>
<feature type="transmembrane region" description="Helical" evidence="5">
    <location>
        <begin position="51"/>
        <end position="72"/>
    </location>
</feature>
<comment type="caution">
    <text evidence="8">The sequence shown here is derived from an EMBL/GenBank/DDBJ whole genome shotgun (WGS) entry which is preliminary data.</text>
</comment>
<feature type="domain" description="ABC transmembrane type-1" evidence="7">
    <location>
        <begin position="111"/>
        <end position="308"/>
    </location>
</feature>
<protein>
    <submittedName>
        <fullName evidence="8">ABC transporter permease</fullName>
    </submittedName>
</protein>
<reference evidence="8 9" key="1">
    <citation type="journal article" date="2019" name="Int. J. Syst. Evol. Microbiol.">
        <title>The Global Catalogue of Microorganisms (GCM) 10K type strain sequencing project: providing services to taxonomists for standard genome sequencing and annotation.</title>
        <authorList>
            <consortium name="The Broad Institute Genomics Platform"/>
            <consortium name="The Broad Institute Genome Sequencing Center for Infectious Disease"/>
            <person name="Wu L."/>
            <person name="Ma J."/>
        </authorList>
    </citation>
    <scope>NUCLEOTIDE SEQUENCE [LARGE SCALE GENOMIC DNA]</scope>
    <source>
        <strain evidence="8 9">PSR21</strain>
    </source>
</reference>
<keyword evidence="9" id="KW-1185">Reference proteome</keyword>
<evidence type="ECO:0000256" key="5">
    <source>
        <dbReference type="RuleBase" id="RU363032"/>
    </source>
</evidence>
<evidence type="ECO:0000313" key="9">
    <source>
        <dbReference type="Proteomes" id="UP001596547"/>
    </source>
</evidence>
<evidence type="ECO:0000256" key="6">
    <source>
        <dbReference type="SAM" id="MobiDB-lite"/>
    </source>
</evidence>
<proteinExistence type="inferred from homology"/>
<feature type="transmembrane region" description="Helical" evidence="5">
    <location>
        <begin position="176"/>
        <end position="194"/>
    </location>
</feature>
<dbReference type="Gene3D" id="1.10.3720.10">
    <property type="entry name" value="MetI-like"/>
    <property type="match status" value="1"/>
</dbReference>
<dbReference type="Proteomes" id="UP001596547">
    <property type="component" value="Unassembled WGS sequence"/>
</dbReference>
<feature type="region of interest" description="Disordered" evidence="6">
    <location>
        <begin position="326"/>
        <end position="347"/>
    </location>
</feature>
<dbReference type="CDD" id="cd06261">
    <property type="entry name" value="TM_PBP2"/>
    <property type="match status" value="1"/>
</dbReference>
<feature type="transmembrane region" description="Helical" evidence="5">
    <location>
        <begin position="285"/>
        <end position="308"/>
    </location>
</feature>
<dbReference type="InterPro" id="IPR000515">
    <property type="entry name" value="MetI-like"/>
</dbReference>
<gene>
    <name evidence="8" type="ORF">ACFQPE_19510</name>
</gene>
<dbReference type="Pfam" id="PF00528">
    <property type="entry name" value="BPD_transp_1"/>
    <property type="match status" value="1"/>
</dbReference>